<evidence type="ECO:0000313" key="1">
    <source>
        <dbReference type="EMBL" id="QDL93598.1"/>
    </source>
</evidence>
<accession>A0A5B8FIX9</accession>
<gene>
    <name evidence="1" type="ORF">FDP22_05080</name>
</gene>
<keyword evidence="2" id="KW-1185">Reference proteome</keyword>
<protein>
    <submittedName>
        <fullName evidence="1">Uncharacterized protein</fullName>
    </submittedName>
</protein>
<dbReference type="OrthoDB" id="195732at2"/>
<dbReference type="AlphaFoldDB" id="A0A5B8FIX9"/>
<reference evidence="1 2" key="1">
    <citation type="submission" date="2019-06" db="EMBL/GenBank/DDBJ databases">
        <title>Genome sequence of Rhodobacteraceae bacterium D4M1.</title>
        <authorList>
            <person name="Cao J."/>
        </authorList>
    </citation>
    <scope>NUCLEOTIDE SEQUENCE [LARGE SCALE GENOMIC DNA]</scope>
    <source>
        <strain evidence="1 2">D4M1</strain>
    </source>
</reference>
<evidence type="ECO:0000313" key="2">
    <source>
        <dbReference type="Proteomes" id="UP000305888"/>
    </source>
</evidence>
<dbReference type="KEGG" id="ppru:FDP22_05080"/>
<proteinExistence type="predicted"/>
<dbReference type="EMBL" id="CP040818">
    <property type="protein sequence ID" value="QDL93598.1"/>
    <property type="molecule type" value="Genomic_DNA"/>
</dbReference>
<sequence length="196" mass="21744">MALLALSALRPASAGEDTPPDITTLITPRVIAYLRDIGKADIIELSVAGQNARYGELPQSEIDRLDTQWRTERKSVEKPLIAMTLSRPLSIYLIRIQSDRIGLLTAIFAMDRNGLNVGQSAPTSDFWQGDEDKFLQTYPIGPDAVHIGEVEWVPEWAVWIGQVSLTLTDRSGQKIGAITFDINLDELARRQGVNLM</sequence>
<organism evidence="1 2">
    <name type="scientific">Paroceanicella profunda</name>
    <dbReference type="NCBI Taxonomy" id="2579971"/>
    <lineage>
        <taxon>Bacteria</taxon>
        <taxon>Pseudomonadati</taxon>
        <taxon>Pseudomonadota</taxon>
        <taxon>Alphaproteobacteria</taxon>
        <taxon>Rhodobacterales</taxon>
        <taxon>Paracoccaceae</taxon>
        <taxon>Paroceanicella</taxon>
    </lineage>
</organism>
<dbReference type="Proteomes" id="UP000305888">
    <property type="component" value="Chromosome"/>
</dbReference>
<name>A0A5B8FIX9_9RHOB</name>